<feature type="transmembrane region" description="Helical" evidence="5">
    <location>
        <begin position="41"/>
        <end position="66"/>
    </location>
</feature>
<dbReference type="EMBL" id="SACL01000001">
    <property type="protein sequence ID" value="RVT99190.1"/>
    <property type="molecule type" value="Genomic_DNA"/>
</dbReference>
<dbReference type="AlphaFoldDB" id="A0A437MNK3"/>
<gene>
    <name evidence="7" type="ORF">EOD42_03570</name>
</gene>
<evidence type="ECO:0000313" key="7">
    <source>
        <dbReference type="EMBL" id="RVT99190.1"/>
    </source>
</evidence>
<protein>
    <submittedName>
        <fullName evidence="7">NfeD family protein</fullName>
    </submittedName>
</protein>
<feature type="domain" description="NfeD-like C-terminal" evidence="6">
    <location>
        <begin position="84"/>
        <end position="139"/>
    </location>
</feature>
<dbReference type="Gene3D" id="2.40.50.140">
    <property type="entry name" value="Nucleic acid-binding proteins"/>
    <property type="match status" value="1"/>
</dbReference>
<evidence type="ECO:0000256" key="1">
    <source>
        <dbReference type="ARBA" id="ARBA00004141"/>
    </source>
</evidence>
<evidence type="ECO:0000256" key="5">
    <source>
        <dbReference type="SAM" id="Phobius"/>
    </source>
</evidence>
<dbReference type="Pfam" id="PF01957">
    <property type="entry name" value="NfeD"/>
    <property type="match status" value="1"/>
</dbReference>
<reference evidence="7 8" key="1">
    <citation type="submission" date="2019-01" db="EMBL/GenBank/DDBJ databases">
        <authorList>
            <person name="Chen W.-M."/>
        </authorList>
    </citation>
    <scope>NUCLEOTIDE SEQUENCE [LARGE SCALE GENOMIC DNA]</scope>
    <source>
        <strain evidence="7 8">CCP-6</strain>
    </source>
</reference>
<name>A0A437MNK3_9PROT</name>
<comment type="caution">
    <text evidence="7">The sequence shown here is derived from an EMBL/GenBank/DDBJ whole genome shotgun (WGS) entry which is preliminary data.</text>
</comment>
<comment type="subcellular location">
    <subcellularLocation>
        <location evidence="1">Membrane</location>
        <topology evidence="1">Multi-pass membrane protein</topology>
    </subcellularLocation>
</comment>
<proteinExistence type="predicted"/>
<dbReference type="PANTHER" id="PTHR33507:SF3">
    <property type="entry name" value="INNER MEMBRANE PROTEIN YBBJ"/>
    <property type="match status" value="1"/>
</dbReference>
<keyword evidence="2 5" id="KW-0812">Transmembrane</keyword>
<evidence type="ECO:0000256" key="2">
    <source>
        <dbReference type="ARBA" id="ARBA00022692"/>
    </source>
</evidence>
<evidence type="ECO:0000259" key="6">
    <source>
        <dbReference type="Pfam" id="PF01957"/>
    </source>
</evidence>
<dbReference type="InterPro" id="IPR012340">
    <property type="entry name" value="NA-bd_OB-fold"/>
</dbReference>
<keyword evidence="4 5" id="KW-0472">Membrane</keyword>
<dbReference type="GO" id="GO:0005886">
    <property type="term" value="C:plasma membrane"/>
    <property type="evidence" value="ECO:0007669"/>
    <property type="project" value="TreeGrafter"/>
</dbReference>
<dbReference type="OrthoDB" id="9810336at2"/>
<evidence type="ECO:0000256" key="3">
    <source>
        <dbReference type="ARBA" id="ARBA00022989"/>
    </source>
</evidence>
<feature type="transmembrane region" description="Helical" evidence="5">
    <location>
        <begin position="12"/>
        <end position="35"/>
    </location>
</feature>
<evidence type="ECO:0000313" key="8">
    <source>
        <dbReference type="Proteomes" id="UP000282957"/>
    </source>
</evidence>
<dbReference type="PANTHER" id="PTHR33507">
    <property type="entry name" value="INNER MEMBRANE PROTEIN YBBJ"/>
    <property type="match status" value="1"/>
</dbReference>
<evidence type="ECO:0000256" key="4">
    <source>
        <dbReference type="ARBA" id="ARBA00023136"/>
    </source>
</evidence>
<keyword evidence="8" id="KW-1185">Reference proteome</keyword>
<sequence length="139" mass="14650">MNAAMMWAAGGLALMVAEVLLPGIYLVWIGLSALIAGGLTWVLVLGGTAQVVSFVVVLSAIMAVIWKTGFHRRRMDRLNAPDNGTVGRTVLAQQFANGRGRVRLGDSDWQARLAEAGADPEPGTPLTVVGVDGITLVVR</sequence>
<accession>A0A437MNK3</accession>
<dbReference type="InterPro" id="IPR002810">
    <property type="entry name" value="NfeD-like_C"/>
</dbReference>
<keyword evidence="3 5" id="KW-1133">Transmembrane helix</keyword>
<dbReference type="Proteomes" id="UP000282957">
    <property type="component" value="Unassembled WGS sequence"/>
</dbReference>
<organism evidence="7 8">
    <name type="scientific">Rhodovarius crocodyli</name>
    <dbReference type="NCBI Taxonomy" id="1979269"/>
    <lineage>
        <taxon>Bacteria</taxon>
        <taxon>Pseudomonadati</taxon>
        <taxon>Pseudomonadota</taxon>
        <taxon>Alphaproteobacteria</taxon>
        <taxon>Acetobacterales</taxon>
        <taxon>Roseomonadaceae</taxon>
        <taxon>Rhodovarius</taxon>
    </lineage>
</organism>
<dbReference type="InterPro" id="IPR052165">
    <property type="entry name" value="Membrane_assoc_protease"/>
</dbReference>